<reference evidence="2" key="1">
    <citation type="submission" date="2020-08" db="EMBL/GenBank/DDBJ databases">
        <title>Genome public.</title>
        <authorList>
            <person name="Liu C."/>
            <person name="Sun Q."/>
        </authorList>
    </citation>
    <scope>NUCLEOTIDE SEQUENCE</scope>
    <source>
        <strain evidence="2">NSJ-42</strain>
    </source>
</reference>
<keyword evidence="1" id="KW-0472">Membrane</keyword>
<gene>
    <name evidence="2" type="ORF">H8R92_07045</name>
</gene>
<proteinExistence type="predicted"/>
<evidence type="ECO:0000313" key="2">
    <source>
        <dbReference type="EMBL" id="MBC5640190.1"/>
    </source>
</evidence>
<accession>A0A8I0AEA6</accession>
<dbReference type="EMBL" id="JACOOQ010000010">
    <property type="protein sequence ID" value="MBC5640190.1"/>
    <property type="molecule type" value="Genomic_DNA"/>
</dbReference>
<dbReference type="Proteomes" id="UP000662088">
    <property type="component" value="Unassembled WGS sequence"/>
</dbReference>
<name>A0A8I0AEA6_9CLOT</name>
<protein>
    <submittedName>
        <fullName evidence="2">Prepilin-type N-terminal cleavage/methylation domain-containing protein</fullName>
    </submittedName>
</protein>
<dbReference type="InterPro" id="IPR012902">
    <property type="entry name" value="N_methyl_site"/>
</dbReference>
<comment type="caution">
    <text evidence="2">The sequence shown here is derived from an EMBL/GenBank/DDBJ whole genome shotgun (WGS) entry which is preliminary data.</text>
</comment>
<dbReference type="Pfam" id="PF07963">
    <property type="entry name" value="N_methyl"/>
    <property type="match status" value="1"/>
</dbReference>
<dbReference type="AlphaFoldDB" id="A0A8I0AEA6"/>
<keyword evidence="3" id="KW-1185">Reference proteome</keyword>
<evidence type="ECO:0000256" key="1">
    <source>
        <dbReference type="SAM" id="Phobius"/>
    </source>
</evidence>
<keyword evidence="1" id="KW-0812">Transmembrane</keyword>
<sequence length="155" mass="17817">MSITNRHEGFTLLEVIISLGISMSLLLIIIKVNSEVINDYCSNSKESILEDNFDNAMLNLDNIINGYEVSDIKAENNQIIIKYDLDFEKDYYKIRKIFFSSNKLMVSTINHDSKGISSGKNVILNNVKEFNVYTKKSLIYFEIITELGESRIRCI</sequence>
<evidence type="ECO:0000313" key="3">
    <source>
        <dbReference type="Proteomes" id="UP000662088"/>
    </source>
</evidence>
<dbReference type="RefSeq" id="WP_022212623.1">
    <property type="nucleotide sequence ID" value="NZ_JACOOQ010000010.1"/>
</dbReference>
<organism evidence="2 3">
    <name type="scientific">Clostridium lentum</name>
    <dbReference type="NCBI Taxonomy" id="2763037"/>
    <lineage>
        <taxon>Bacteria</taxon>
        <taxon>Bacillati</taxon>
        <taxon>Bacillota</taxon>
        <taxon>Clostridia</taxon>
        <taxon>Eubacteriales</taxon>
        <taxon>Clostridiaceae</taxon>
        <taxon>Clostridium</taxon>
    </lineage>
</organism>
<keyword evidence="1" id="KW-1133">Transmembrane helix</keyword>
<dbReference type="PROSITE" id="PS00409">
    <property type="entry name" value="PROKAR_NTER_METHYL"/>
    <property type="match status" value="1"/>
</dbReference>
<feature type="transmembrane region" description="Helical" evidence="1">
    <location>
        <begin position="12"/>
        <end position="30"/>
    </location>
</feature>